<dbReference type="RefSeq" id="XP_003171349.1">
    <property type="nucleotide sequence ID" value="XM_003171301.1"/>
</dbReference>
<evidence type="ECO:0000313" key="2">
    <source>
        <dbReference type="EMBL" id="EFR02895.1"/>
    </source>
</evidence>
<keyword evidence="3" id="KW-1185">Reference proteome</keyword>
<dbReference type="InParanoid" id="E4UZV8"/>
<dbReference type="EMBL" id="DS989826">
    <property type="protein sequence ID" value="EFR02895.1"/>
    <property type="molecule type" value="Genomic_DNA"/>
</dbReference>
<accession>E4UZV8</accession>
<evidence type="ECO:0000313" key="3">
    <source>
        <dbReference type="Proteomes" id="UP000002669"/>
    </source>
</evidence>
<feature type="region of interest" description="Disordered" evidence="1">
    <location>
        <begin position="25"/>
        <end position="71"/>
    </location>
</feature>
<gene>
    <name evidence="2" type="ORF">MGYG_05896</name>
</gene>
<name>E4UZV8_ARTGP</name>
<dbReference type="HOGENOM" id="CLU_2263117_0_0_1"/>
<feature type="compositionally biased region" description="Low complexity" evidence="1">
    <location>
        <begin position="47"/>
        <end position="60"/>
    </location>
</feature>
<proteinExistence type="predicted"/>
<dbReference type="Proteomes" id="UP000002669">
    <property type="component" value="Unassembled WGS sequence"/>
</dbReference>
<reference evidence="3" key="1">
    <citation type="journal article" date="2012" name="MBio">
        <title>Comparative genome analysis of Trichophyton rubrum and related dermatophytes reveals candidate genes involved in infection.</title>
        <authorList>
            <person name="Martinez D.A."/>
            <person name="Oliver B.G."/>
            <person name="Graeser Y."/>
            <person name="Goldberg J.M."/>
            <person name="Li W."/>
            <person name="Martinez-Rossi N.M."/>
            <person name="Monod M."/>
            <person name="Shelest E."/>
            <person name="Barton R.C."/>
            <person name="Birch E."/>
            <person name="Brakhage A.A."/>
            <person name="Chen Z."/>
            <person name="Gurr S.J."/>
            <person name="Heiman D."/>
            <person name="Heitman J."/>
            <person name="Kosti I."/>
            <person name="Rossi A."/>
            <person name="Saif S."/>
            <person name="Samalova M."/>
            <person name="Saunders C.W."/>
            <person name="Shea T."/>
            <person name="Summerbell R.C."/>
            <person name="Xu J."/>
            <person name="Young S."/>
            <person name="Zeng Q."/>
            <person name="Birren B.W."/>
            <person name="Cuomo C.A."/>
            <person name="White T.C."/>
        </authorList>
    </citation>
    <scope>NUCLEOTIDE SEQUENCE [LARGE SCALE GENOMIC DNA]</scope>
    <source>
        <strain evidence="3">ATCC MYA-4604 / CBS 118893</strain>
    </source>
</reference>
<dbReference type="VEuPathDB" id="FungiDB:MGYG_05896"/>
<dbReference type="GeneID" id="10026600"/>
<organism evidence="3">
    <name type="scientific">Arthroderma gypseum (strain ATCC MYA-4604 / CBS 118893)</name>
    <name type="common">Microsporum gypseum</name>
    <dbReference type="NCBI Taxonomy" id="535722"/>
    <lineage>
        <taxon>Eukaryota</taxon>
        <taxon>Fungi</taxon>
        <taxon>Dikarya</taxon>
        <taxon>Ascomycota</taxon>
        <taxon>Pezizomycotina</taxon>
        <taxon>Eurotiomycetes</taxon>
        <taxon>Eurotiomycetidae</taxon>
        <taxon>Onygenales</taxon>
        <taxon>Arthrodermataceae</taxon>
        <taxon>Nannizzia</taxon>
    </lineage>
</organism>
<protein>
    <submittedName>
        <fullName evidence="2">Uncharacterized protein</fullName>
    </submittedName>
</protein>
<sequence length="103" mass="10773">MGEEERPFQSGARVAPGRSLVVRLGWGGPEGGVSTKGDLQARRSTKPVAPSPAAVPSVSSRGGRRVVDAGSLARGRKNDMRLVSEVRFSLGKFELASSRAVAV</sequence>
<dbReference type="OMA" id="YRSKGRG"/>
<dbReference type="AlphaFoldDB" id="E4UZV8"/>
<evidence type="ECO:0000256" key="1">
    <source>
        <dbReference type="SAM" id="MobiDB-lite"/>
    </source>
</evidence>
<dbReference type="OrthoDB" id="10585310at2759"/>